<keyword evidence="3" id="KW-0812">Transmembrane</keyword>
<keyword evidence="5" id="KW-1185">Reference proteome</keyword>
<dbReference type="InterPro" id="IPR000983">
    <property type="entry name" value="Bac_GSPG_pilin"/>
</dbReference>
<gene>
    <name evidence="4" type="primary">pilV1</name>
    <name evidence="4" type="ORF">NCTC12227_00409</name>
</gene>
<comment type="subunit">
    <text evidence="1">The pili are polar flexible filaments of about 5.4 nanometers diameter and 2.5 micrometers average length; they consist of only a single polypeptide chain arranged in a helical configuration of five subunits per turn in the assembled pilus.</text>
</comment>
<dbReference type="Pfam" id="PF16732">
    <property type="entry name" value="ComP_DUS"/>
    <property type="match status" value="1"/>
</dbReference>
<dbReference type="PANTHER" id="PTHR30093">
    <property type="entry name" value="GENERAL SECRETION PATHWAY PROTEIN G"/>
    <property type="match status" value="1"/>
</dbReference>
<accession>A0A1X3CMM2</accession>
<dbReference type="KEGG" id="nani:NCTC12227_00409"/>
<dbReference type="GO" id="GO:0015627">
    <property type="term" value="C:type II protein secretion system complex"/>
    <property type="evidence" value="ECO:0007669"/>
    <property type="project" value="InterPro"/>
</dbReference>
<dbReference type="GO" id="GO:0015628">
    <property type="term" value="P:protein secretion by the type II secretion system"/>
    <property type="evidence" value="ECO:0007669"/>
    <property type="project" value="InterPro"/>
</dbReference>
<feature type="transmembrane region" description="Helical" evidence="3">
    <location>
        <begin position="12"/>
        <end position="31"/>
    </location>
</feature>
<evidence type="ECO:0000313" key="5">
    <source>
        <dbReference type="Proteomes" id="UP000268229"/>
    </source>
</evidence>
<organism evidence="4 5">
    <name type="scientific">Neisseria animaloris</name>
    <dbReference type="NCBI Taxonomy" id="326522"/>
    <lineage>
        <taxon>Bacteria</taxon>
        <taxon>Pseudomonadati</taxon>
        <taxon>Pseudomonadota</taxon>
        <taxon>Betaproteobacteria</taxon>
        <taxon>Neisseriales</taxon>
        <taxon>Neisseriaceae</taxon>
        <taxon>Neisseria</taxon>
    </lineage>
</organism>
<keyword evidence="3" id="KW-0472">Membrane</keyword>
<sequence length="143" mass="16050">MKFQQKGFTLTELMIIVLMIGILATIAYPSYDTYIRRTRLESVRSDLLANAQLLERYYVQNHKFPGSAAEDQVERDKVGSALKQNAYFDISYQPAEDSNSNFSLVAQANPTSNKGETRVMKIDGNGIVTVCSSAENEADCYIY</sequence>
<protein>
    <submittedName>
        <fullName evidence="4">Type IV pilus assembly protein</fullName>
    </submittedName>
</protein>
<reference evidence="4 5" key="1">
    <citation type="submission" date="2018-12" db="EMBL/GenBank/DDBJ databases">
        <authorList>
            <consortium name="Pathogen Informatics"/>
        </authorList>
    </citation>
    <scope>NUCLEOTIDE SEQUENCE [LARGE SCALE GENOMIC DNA]</scope>
    <source>
        <strain evidence="4 5">NCTC12227</strain>
    </source>
</reference>
<evidence type="ECO:0000256" key="3">
    <source>
        <dbReference type="SAM" id="Phobius"/>
    </source>
</evidence>
<dbReference type="SUPFAM" id="SSF54523">
    <property type="entry name" value="Pili subunits"/>
    <property type="match status" value="1"/>
</dbReference>
<proteinExistence type="predicted"/>
<dbReference type="RefSeq" id="WP_085389435.1">
    <property type="nucleotide sequence ID" value="NZ_LR134440.1"/>
</dbReference>
<dbReference type="GO" id="GO:0043683">
    <property type="term" value="P:type IV pilus assembly"/>
    <property type="evidence" value="ECO:0007669"/>
    <property type="project" value="InterPro"/>
</dbReference>
<dbReference type="InterPro" id="IPR045584">
    <property type="entry name" value="Pilin-like"/>
</dbReference>
<dbReference type="InterPro" id="IPR031982">
    <property type="entry name" value="PilE-like"/>
</dbReference>
<dbReference type="OrthoDB" id="8589754at2"/>
<name>A0A1X3CMM2_9NEIS</name>
<dbReference type="PANTHER" id="PTHR30093:SF47">
    <property type="entry name" value="TYPE IV PILUS NON-CORE MINOR PILIN PILE"/>
    <property type="match status" value="1"/>
</dbReference>
<dbReference type="InterPro" id="IPR012902">
    <property type="entry name" value="N_methyl_site"/>
</dbReference>
<evidence type="ECO:0000256" key="2">
    <source>
        <dbReference type="ARBA" id="ARBA00022481"/>
    </source>
</evidence>
<keyword evidence="3" id="KW-1133">Transmembrane helix</keyword>
<dbReference type="Pfam" id="PF07963">
    <property type="entry name" value="N_methyl"/>
    <property type="match status" value="1"/>
</dbReference>
<dbReference type="AlphaFoldDB" id="A0A1X3CMM2"/>
<evidence type="ECO:0000313" key="4">
    <source>
        <dbReference type="EMBL" id="VEJ20699.1"/>
    </source>
</evidence>
<dbReference type="EMBL" id="LR134516">
    <property type="protein sequence ID" value="VEJ20699.1"/>
    <property type="molecule type" value="Genomic_DNA"/>
</dbReference>
<keyword evidence="2" id="KW-0488">Methylation</keyword>
<dbReference type="Proteomes" id="UP000268229">
    <property type="component" value="Chromosome"/>
</dbReference>
<dbReference type="PRINTS" id="PR00813">
    <property type="entry name" value="BCTERIALGSPG"/>
</dbReference>
<dbReference type="STRING" id="326522.BWD08_01780"/>
<dbReference type="NCBIfam" id="TIGR02532">
    <property type="entry name" value="IV_pilin_GFxxxE"/>
    <property type="match status" value="1"/>
</dbReference>
<dbReference type="Gene3D" id="3.30.700.50">
    <property type="match status" value="1"/>
</dbReference>
<evidence type="ECO:0000256" key="1">
    <source>
        <dbReference type="ARBA" id="ARBA00011156"/>
    </source>
</evidence>